<proteinExistence type="predicted"/>
<feature type="domain" description="HTH araC/xylS-type" evidence="4">
    <location>
        <begin position="222"/>
        <end position="320"/>
    </location>
</feature>
<comment type="caution">
    <text evidence="5">The sequence shown here is derived from an EMBL/GenBank/DDBJ whole genome shotgun (WGS) entry which is preliminary data.</text>
</comment>
<keyword evidence="2" id="KW-0238">DNA-binding</keyword>
<dbReference type="PRINTS" id="PR00032">
    <property type="entry name" value="HTHARAC"/>
</dbReference>
<dbReference type="SMART" id="SM00342">
    <property type="entry name" value="HTH_ARAC"/>
    <property type="match status" value="1"/>
</dbReference>
<evidence type="ECO:0000256" key="1">
    <source>
        <dbReference type="ARBA" id="ARBA00023015"/>
    </source>
</evidence>
<dbReference type="Pfam" id="PF12833">
    <property type="entry name" value="HTH_18"/>
    <property type="match status" value="1"/>
</dbReference>
<reference evidence="6" key="1">
    <citation type="journal article" date="2019" name="Int. J. Syst. Evol. Microbiol.">
        <title>The Global Catalogue of Microorganisms (GCM) 10K type strain sequencing project: providing services to taxonomists for standard genome sequencing and annotation.</title>
        <authorList>
            <consortium name="The Broad Institute Genomics Platform"/>
            <consortium name="The Broad Institute Genome Sequencing Center for Infectious Disease"/>
            <person name="Wu L."/>
            <person name="Ma J."/>
        </authorList>
    </citation>
    <scope>NUCLEOTIDE SEQUENCE [LARGE SCALE GENOMIC DNA]</scope>
    <source>
        <strain evidence="6">KCTC 42662</strain>
    </source>
</reference>
<evidence type="ECO:0000313" key="6">
    <source>
        <dbReference type="Proteomes" id="UP001597545"/>
    </source>
</evidence>
<dbReference type="RefSeq" id="WP_380900048.1">
    <property type="nucleotide sequence ID" value="NZ_JBHUEG010000002.1"/>
</dbReference>
<dbReference type="InterPro" id="IPR053142">
    <property type="entry name" value="PchR_regulatory_protein"/>
</dbReference>
<dbReference type="Proteomes" id="UP001597545">
    <property type="component" value="Unassembled WGS sequence"/>
</dbReference>
<protein>
    <submittedName>
        <fullName evidence="5">Helix-turn-helix transcriptional regulator</fullName>
    </submittedName>
</protein>
<keyword evidence="1" id="KW-0805">Transcription regulation</keyword>
<evidence type="ECO:0000256" key="3">
    <source>
        <dbReference type="ARBA" id="ARBA00023163"/>
    </source>
</evidence>
<gene>
    <name evidence="5" type="ORF">ACFSR5_01685</name>
</gene>
<keyword evidence="3" id="KW-0804">Transcription</keyword>
<dbReference type="SUPFAM" id="SSF46689">
    <property type="entry name" value="Homeodomain-like"/>
    <property type="match status" value="1"/>
</dbReference>
<dbReference type="PROSITE" id="PS00041">
    <property type="entry name" value="HTH_ARAC_FAMILY_1"/>
    <property type="match status" value="1"/>
</dbReference>
<dbReference type="PANTHER" id="PTHR47893">
    <property type="entry name" value="REGULATORY PROTEIN PCHR"/>
    <property type="match status" value="1"/>
</dbReference>
<evidence type="ECO:0000259" key="4">
    <source>
        <dbReference type="PROSITE" id="PS01124"/>
    </source>
</evidence>
<dbReference type="Gene3D" id="1.10.10.60">
    <property type="entry name" value="Homeodomain-like"/>
    <property type="match status" value="1"/>
</dbReference>
<accession>A0ABW5KC60</accession>
<dbReference type="InterPro" id="IPR018060">
    <property type="entry name" value="HTH_AraC"/>
</dbReference>
<dbReference type="PROSITE" id="PS01124">
    <property type="entry name" value="HTH_ARAC_FAMILY_2"/>
    <property type="match status" value="1"/>
</dbReference>
<sequence>MTKIFGKIGTVETSELPAKPEILAQGEWGEMTIRQIFSLVDVEIREYQITARRDQVLRFQFEHENRISLSYFLRPISTVESGQEQEYLYQQNRLYVSYRPSGTEVKLNVKRDTVYQSVHILLDKNVLHEQLPHLPEIQQFIDDVRADKRTMLFERGREITSTMKEIILRICEEPDVSTVRHYFRLKSNVYQLFALLLSSSAAEGAARIRQYNWKASDIQKLQKIKAFLGQNAEHFYTIEQLSKEYAINVYKLKKGFKDLFGMGVFEYTAVVRMETALELIKNTELSLKEIAFQVGYSAPSSFTVAFKRHFGRSPRSFKSSS</sequence>
<dbReference type="InterPro" id="IPR018062">
    <property type="entry name" value="HTH_AraC-typ_CS"/>
</dbReference>
<organism evidence="5 6">
    <name type="scientific">Sphingobacterium suaedae</name>
    <dbReference type="NCBI Taxonomy" id="1686402"/>
    <lineage>
        <taxon>Bacteria</taxon>
        <taxon>Pseudomonadati</taxon>
        <taxon>Bacteroidota</taxon>
        <taxon>Sphingobacteriia</taxon>
        <taxon>Sphingobacteriales</taxon>
        <taxon>Sphingobacteriaceae</taxon>
        <taxon>Sphingobacterium</taxon>
    </lineage>
</organism>
<keyword evidence="6" id="KW-1185">Reference proteome</keyword>
<dbReference type="InterPro" id="IPR009057">
    <property type="entry name" value="Homeodomain-like_sf"/>
</dbReference>
<dbReference type="InterPro" id="IPR020449">
    <property type="entry name" value="Tscrpt_reg_AraC-type_HTH"/>
</dbReference>
<dbReference type="PANTHER" id="PTHR47893:SF1">
    <property type="entry name" value="REGULATORY PROTEIN PCHR"/>
    <property type="match status" value="1"/>
</dbReference>
<evidence type="ECO:0000256" key="2">
    <source>
        <dbReference type="ARBA" id="ARBA00023125"/>
    </source>
</evidence>
<name>A0ABW5KC60_9SPHI</name>
<evidence type="ECO:0000313" key="5">
    <source>
        <dbReference type="EMBL" id="MFD2546349.1"/>
    </source>
</evidence>
<dbReference type="EMBL" id="JBHULR010000001">
    <property type="protein sequence ID" value="MFD2546349.1"/>
    <property type="molecule type" value="Genomic_DNA"/>
</dbReference>